<evidence type="ECO:0000313" key="3">
    <source>
        <dbReference type="Proteomes" id="UP000527355"/>
    </source>
</evidence>
<evidence type="ECO:0000256" key="1">
    <source>
        <dbReference type="SAM" id="MobiDB-lite"/>
    </source>
</evidence>
<dbReference type="Proteomes" id="UP000527355">
    <property type="component" value="Unassembled WGS sequence"/>
</dbReference>
<keyword evidence="3" id="KW-1185">Reference proteome</keyword>
<proteinExistence type="predicted"/>
<dbReference type="AlphaFoldDB" id="A0A7J7RTY2"/>
<accession>A0A7J7RTY2</accession>
<gene>
    <name evidence="2" type="ORF">mMyoMyo1_000559</name>
</gene>
<dbReference type="EMBL" id="JABWUV010000021">
    <property type="protein sequence ID" value="KAF6279611.1"/>
    <property type="molecule type" value="Genomic_DNA"/>
</dbReference>
<organism evidence="2 3">
    <name type="scientific">Myotis myotis</name>
    <name type="common">Greater mouse-eared bat</name>
    <name type="synonym">Vespertilio myotis</name>
    <dbReference type="NCBI Taxonomy" id="51298"/>
    <lineage>
        <taxon>Eukaryota</taxon>
        <taxon>Metazoa</taxon>
        <taxon>Chordata</taxon>
        <taxon>Craniata</taxon>
        <taxon>Vertebrata</taxon>
        <taxon>Euteleostomi</taxon>
        <taxon>Mammalia</taxon>
        <taxon>Eutheria</taxon>
        <taxon>Laurasiatheria</taxon>
        <taxon>Chiroptera</taxon>
        <taxon>Yangochiroptera</taxon>
        <taxon>Vespertilionidae</taxon>
        <taxon>Myotis</taxon>
    </lineage>
</organism>
<name>A0A7J7RTY2_MYOMY</name>
<protein>
    <submittedName>
        <fullName evidence="2">Uncharacterized protein</fullName>
    </submittedName>
</protein>
<comment type="caution">
    <text evidence="2">The sequence shown here is derived from an EMBL/GenBank/DDBJ whole genome shotgun (WGS) entry which is preliminary data.</text>
</comment>
<feature type="region of interest" description="Disordered" evidence="1">
    <location>
        <begin position="18"/>
        <end position="42"/>
    </location>
</feature>
<reference evidence="2 3" key="1">
    <citation type="journal article" date="2020" name="Nature">
        <title>Six reference-quality genomes reveal evolution of bat adaptations.</title>
        <authorList>
            <person name="Jebb D."/>
            <person name="Huang Z."/>
            <person name="Pippel M."/>
            <person name="Hughes G.M."/>
            <person name="Lavrichenko K."/>
            <person name="Devanna P."/>
            <person name="Winkler S."/>
            <person name="Jermiin L.S."/>
            <person name="Skirmuntt E.C."/>
            <person name="Katzourakis A."/>
            <person name="Burkitt-Gray L."/>
            <person name="Ray D.A."/>
            <person name="Sullivan K.A.M."/>
            <person name="Roscito J.G."/>
            <person name="Kirilenko B.M."/>
            <person name="Davalos L.M."/>
            <person name="Corthals A.P."/>
            <person name="Power M.L."/>
            <person name="Jones G."/>
            <person name="Ransome R.D."/>
            <person name="Dechmann D.K.N."/>
            <person name="Locatelli A.G."/>
            <person name="Puechmaille S.J."/>
            <person name="Fedrigo O."/>
            <person name="Jarvis E.D."/>
            <person name="Hiller M."/>
            <person name="Vernes S.C."/>
            <person name="Myers E.W."/>
            <person name="Teeling E.C."/>
        </authorList>
    </citation>
    <scope>NUCLEOTIDE SEQUENCE [LARGE SCALE GENOMIC DNA]</scope>
    <source>
        <strain evidence="2">MMyoMyo1</strain>
        <tissue evidence="2">Flight muscle</tissue>
    </source>
</reference>
<evidence type="ECO:0000313" key="2">
    <source>
        <dbReference type="EMBL" id="KAF6279611.1"/>
    </source>
</evidence>
<sequence length="119" mass="13195">MLDTRPCGPLRGRLELRGTVARLPRGGPGRREPEAGLPTAPGDGARSGCWFWRRLLRRGARRRRNQPARPVEAASERSAWGPGLQRLLRRLAAWGRCLRGGGEPEHIPLLLLERARGAP</sequence>